<organism evidence="1 2">
    <name type="scientific">Canis lupus familiaris</name>
    <name type="common">Dog</name>
    <name type="synonym">Canis familiaris</name>
    <dbReference type="NCBI Taxonomy" id="9615"/>
    <lineage>
        <taxon>Eukaryota</taxon>
        <taxon>Metazoa</taxon>
        <taxon>Chordata</taxon>
        <taxon>Craniata</taxon>
        <taxon>Vertebrata</taxon>
        <taxon>Euteleostomi</taxon>
        <taxon>Mammalia</taxon>
        <taxon>Eutheria</taxon>
        <taxon>Laurasiatheria</taxon>
        <taxon>Carnivora</taxon>
        <taxon>Caniformia</taxon>
        <taxon>Canidae</taxon>
        <taxon>Canis</taxon>
    </lineage>
</organism>
<reference evidence="1" key="1">
    <citation type="submission" date="2019-03" db="EMBL/GenBank/DDBJ databases">
        <authorList>
            <person name="Warren W.C."/>
            <person name="Johnson G.S."/>
        </authorList>
    </citation>
    <scope>NUCLEOTIDE SEQUENCE [LARGE SCALE GENOMIC DNA]</scope>
    <source>
        <strain evidence="1">Basenji</strain>
    </source>
</reference>
<dbReference type="InterPro" id="IPR051515">
    <property type="entry name" value="IRG"/>
</dbReference>
<dbReference type="InterPro" id="IPR007743">
    <property type="entry name" value="Immunity-related_GTPase-like"/>
</dbReference>
<reference evidence="1" key="2">
    <citation type="submission" date="2025-08" db="UniProtKB">
        <authorList>
            <consortium name="Ensembl"/>
        </authorList>
    </citation>
    <scope>IDENTIFICATION</scope>
</reference>
<dbReference type="AlphaFoldDB" id="A0A8C0N0D4"/>
<dbReference type="GO" id="GO:0016020">
    <property type="term" value="C:membrane"/>
    <property type="evidence" value="ECO:0007669"/>
    <property type="project" value="InterPro"/>
</dbReference>
<evidence type="ECO:0000313" key="1">
    <source>
        <dbReference type="Ensembl" id="ENSCAFP00030017211.1"/>
    </source>
</evidence>
<dbReference type="GO" id="GO:0005525">
    <property type="term" value="F:GTP binding"/>
    <property type="evidence" value="ECO:0007669"/>
    <property type="project" value="InterPro"/>
</dbReference>
<evidence type="ECO:0000313" key="2">
    <source>
        <dbReference type="Proteomes" id="UP000694429"/>
    </source>
</evidence>
<protein>
    <submittedName>
        <fullName evidence="1">Uncharacterized protein</fullName>
    </submittedName>
</protein>
<sequence>MSTILLCSLMELGKKFHFDRTKVDNDLYNEGKNKARSLKRERINIRVHEPGNFLVSKFDLDDFDFPILEETLLKDLPVHKCYIFVILLPNLGEASIEMERTLFKERIWLDSLKSLAFTSIPFMKCLNVYENYFGLDEKSVKGIVRKLVMSVEEIKSFIKSLHFWLLLKNNCIAAKAMKCTEGHCFMNGSLSSNLFQLLKIYFLHLKFMNKVIDDARIFLHKISESISLRRCQTHSSETN</sequence>
<accession>A0A8C0N0D4</accession>
<dbReference type="PANTHER" id="PTHR32341">
    <property type="entry name" value="INTERFERON-INDUCIBLE GTPASE"/>
    <property type="match status" value="1"/>
</dbReference>
<proteinExistence type="predicted"/>
<dbReference type="Proteomes" id="UP000694429">
    <property type="component" value="Chromosome 11"/>
</dbReference>
<name>A0A8C0N0D4_CANLF</name>
<dbReference type="Ensembl" id="ENSCAFT00030019736.1">
    <property type="protein sequence ID" value="ENSCAFP00030017211.1"/>
    <property type="gene ID" value="ENSCAFG00030010677.1"/>
</dbReference>
<dbReference type="Pfam" id="PF05049">
    <property type="entry name" value="IIGP"/>
    <property type="match status" value="1"/>
</dbReference>
<dbReference type="PANTHER" id="PTHR32341:SF13">
    <property type="entry name" value="GTP-BINDING PROTEIN"/>
    <property type="match status" value="1"/>
</dbReference>